<evidence type="ECO:0000256" key="1">
    <source>
        <dbReference type="ARBA" id="ARBA00010928"/>
    </source>
</evidence>
<protein>
    <submittedName>
        <fullName evidence="4">Gfo/Idh/MocA family protein</fullName>
    </submittedName>
</protein>
<dbReference type="InterPro" id="IPR004104">
    <property type="entry name" value="Gfo/Idh/MocA-like_OxRdtase_C"/>
</dbReference>
<dbReference type="SUPFAM" id="SSF51735">
    <property type="entry name" value="NAD(P)-binding Rossmann-fold domains"/>
    <property type="match status" value="1"/>
</dbReference>
<reference evidence="5" key="1">
    <citation type="journal article" date="2019" name="Int. J. Syst. Evol. Microbiol.">
        <title>The Global Catalogue of Microorganisms (GCM) 10K type strain sequencing project: providing services to taxonomists for standard genome sequencing and annotation.</title>
        <authorList>
            <consortium name="The Broad Institute Genomics Platform"/>
            <consortium name="The Broad Institute Genome Sequencing Center for Infectious Disease"/>
            <person name="Wu L."/>
            <person name="Ma J."/>
        </authorList>
    </citation>
    <scope>NUCLEOTIDE SEQUENCE [LARGE SCALE GENOMIC DNA]</scope>
    <source>
        <strain evidence="5">CGMCC 1.16306</strain>
    </source>
</reference>
<feature type="domain" description="Gfo/Idh/MocA-like oxidoreductase C-terminal" evidence="3">
    <location>
        <begin position="134"/>
        <end position="332"/>
    </location>
</feature>
<evidence type="ECO:0000313" key="5">
    <source>
        <dbReference type="Proteomes" id="UP001596022"/>
    </source>
</evidence>
<dbReference type="EMBL" id="JBHSFW010000009">
    <property type="protein sequence ID" value="MFC4619534.1"/>
    <property type="molecule type" value="Genomic_DNA"/>
</dbReference>
<organism evidence="4 5">
    <name type="scientific">Camelliibacillus cellulosilyticus</name>
    <dbReference type="NCBI Taxonomy" id="2174486"/>
    <lineage>
        <taxon>Bacteria</taxon>
        <taxon>Bacillati</taxon>
        <taxon>Bacillota</taxon>
        <taxon>Bacilli</taxon>
        <taxon>Bacillales</taxon>
        <taxon>Sporolactobacillaceae</taxon>
        <taxon>Camelliibacillus</taxon>
    </lineage>
</organism>
<dbReference type="Pfam" id="PF02894">
    <property type="entry name" value="GFO_IDH_MocA_C"/>
    <property type="match status" value="1"/>
</dbReference>
<dbReference type="PANTHER" id="PTHR43377:SF1">
    <property type="entry name" value="BILIVERDIN REDUCTASE A"/>
    <property type="match status" value="1"/>
</dbReference>
<accession>A0ABV9GQR9</accession>
<name>A0ABV9GQR9_9BACL</name>
<dbReference type="Gene3D" id="3.30.360.10">
    <property type="entry name" value="Dihydrodipicolinate Reductase, domain 2"/>
    <property type="match status" value="1"/>
</dbReference>
<feature type="domain" description="Gfo/Idh/MocA-like oxidoreductase N-terminal" evidence="2">
    <location>
        <begin position="5"/>
        <end position="121"/>
    </location>
</feature>
<dbReference type="SUPFAM" id="SSF55347">
    <property type="entry name" value="Glyceraldehyde-3-phosphate dehydrogenase-like, C-terminal domain"/>
    <property type="match status" value="1"/>
</dbReference>
<keyword evidence="5" id="KW-1185">Reference proteome</keyword>
<proteinExistence type="inferred from homology"/>
<dbReference type="Proteomes" id="UP001596022">
    <property type="component" value="Unassembled WGS sequence"/>
</dbReference>
<sequence>MGQKLKVAVIGLGTMGKVHTNMWSNIPQAELVAVHSLDVEKMKAVAARYGAAPVQQIEELLASDVDVVDICLPTYLHKPYIIKAAEAGKHVISEKPLGLNAREAESIIQVCEKYGVSLFVAQVVRFFPEYAAVKEQIADGRIGKPGVVRLSRGGAAPIGWENWYADDAKSGGLILDSMIHDFDWLRWTFGDVKRVMARCVSQSSTDGHRAYALVTLRMEDGTIGHVEGTWAHQTFKTSFEIAGDQGMLAYDSQESAPLEVSLHSDENGAVKAGVSVPESPLNESPYQRELAHFADCLLTGKTPIVTAYDALKAVEISEAAIASAMSGRPVELENERGGDR</sequence>
<comment type="caution">
    <text evidence="4">The sequence shown here is derived from an EMBL/GenBank/DDBJ whole genome shotgun (WGS) entry which is preliminary data.</text>
</comment>
<dbReference type="InterPro" id="IPR051450">
    <property type="entry name" value="Gfo/Idh/MocA_Oxidoreductases"/>
</dbReference>
<dbReference type="RefSeq" id="WP_376846627.1">
    <property type="nucleotide sequence ID" value="NZ_JBHSFW010000009.1"/>
</dbReference>
<dbReference type="InterPro" id="IPR000683">
    <property type="entry name" value="Gfo/Idh/MocA-like_OxRdtase_N"/>
</dbReference>
<dbReference type="Gene3D" id="3.40.50.720">
    <property type="entry name" value="NAD(P)-binding Rossmann-like Domain"/>
    <property type="match status" value="1"/>
</dbReference>
<dbReference type="PANTHER" id="PTHR43377">
    <property type="entry name" value="BILIVERDIN REDUCTASE A"/>
    <property type="match status" value="1"/>
</dbReference>
<dbReference type="Pfam" id="PF01408">
    <property type="entry name" value="GFO_IDH_MocA"/>
    <property type="match status" value="1"/>
</dbReference>
<dbReference type="InterPro" id="IPR036291">
    <property type="entry name" value="NAD(P)-bd_dom_sf"/>
</dbReference>
<gene>
    <name evidence="4" type="ORF">ACFO4N_12505</name>
</gene>
<evidence type="ECO:0000313" key="4">
    <source>
        <dbReference type="EMBL" id="MFC4619534.1"/>
    </source>
</evidence>
<evidence type="ECO:0000259" key="2">
    <source>
        <dbReference type="Pfam" id="PF01408"/>
    </source>
</evidence>
<comment type="similarity">
    <text evidence="1">Belongs to the Gfo/Idh/MocA family.</text>
</comment>
<evidence type="ECO:0000259" key="3">
    <source>
        <dbReference type="Pfam" id="PF02894"/>
    </source>
</evidence>